<dbReference type="STRING" id="1434118.MSSAC_3126"/>
<evidence type="ECO:0008006" key="3">
    <source>
        <dbReference type="Google" id="ProtNLM"/>
    </source>
</evidence>
<sequence length="113" mass="12654">MVDICEIAIIFGKGAHERYRCLQGTKGDRIKVKGDIMETESKSRFITELPMETQKILNEITYPVNRSDIIGQARKSGAIPDIMRGFGMLPDRQYNSAADVAEELHIIYLGPPA</sequence>
<protein>
    <recommendedName>
        <fullName evidence="3">DUF2795 domain-containing protein</fullName>
    </recommendedName>
</protein>
<dbReference type="InterPro" id="IPR021527">
    <property type="entry name" value="DUF2795"/>
</dbReference>
<dbReference type="EMBL" id="CP009508">
    <property type="protein sequence ID" value="AKB37716.1"/>
    <property type="molecule type" value="Genomic_DNA"/>
</dbReference>
<proteinExistence type="predicted"/>
<reference evidence="1 2" key="1">
    <citation type="submission" date="2014-07" db="EMBL/GenBank/DDBJ databases">
        <title>Methanogenic archaea and the global carbon cycle.</title>
        <authorList>
            <person name="Henriksen J.R."/>
            <person name="Luke J."/>
            <person name="Reinhart S."/>
            <person name="Benedict M.N."/>
            <person name="Youngblut N.D."/>
            <person name="Metcalf M.E."/>
            <person name="Whitaker R.J."/>
            <person name="Metcalf W.W."/>
        </authorList>
    </citation>
    <scope>NUCLEOTIDE SEQUENCE [LARGE SCALE GENOMIC DNA]</scope>
    <source>
        <strain evidence="1 2">C2J</strain>
    </source>
</reference>
<name>A0A0E3LDR2_9EURY</name>
<dbReference type="RefSeq" id="WP_231590443.1">
    <property type="nucleotide sequence ID" value="NZ_CP009508.1"/>
</dbReference>
<evidence type="ECO:0000313" key="1">
    <source>
        <dbReference type="EMBL" id="AKB37716.1"/>
    </source>
</evidence>
<dbReference type="Pfam" id="PF11387">
    <property type="entry name" value="DUF2795"/>
    <property type="match status" value="1"/>
</dbReference>
<dbReference type="GeneID" id="24859959"/>
<dbReference type="PATRIC" id="fig|1434118.4.peg.4048"/>
<gene>
    <name evidence="1" type="ORF">MSSAC_3126</name>
</gene>
<dbReference type="KEGG" id="msj:MSSAC_3126"/>
<accession>A0A0E3LDR2</accession>
<dbReference type="Proteomes" id="UP000033123">
    <property type="component" value="Chromosome"/>
</dbReference>
<dbReference type="AlphaFoldDB" id="A0A0E3LDR2"/>
<organism evidence="1 2">
    <name type="scientific">Methanosarcina siciliae C2J</name>
    <dbReference type="NCBI Taxonomy" id="1434118"/>
    <lineage>
        <taxon>Archaea</taxon>
        <taxon>Methanobacteriati</taxon>
        <taxon>Methanobacteriota</taxon>
        <taxon>Stenosarchaea group</taxon>
        <taxon>Methanomicrobia</taxon>
        <taxon>Methanosarcinales</taxon>
        <taxon>Methanosarcinaceae</taxon>
        <taxon>Methanosarcina</taxon>
    </lineage>
</organism>
<dbReference type="HOGENOM" id="CLU_159338_1_0_2"/>
<evidence type="ECO:0000313" key="2">
    <source>
        <dbReference type="Proteomes" id="UP000033123"/>
    </source>
</evidence>